<gene>
    <name evidence="11" type="ORF">LMG19083_00118</name>
</gene>
<sequence length="746" mass="80110">MGFKWFNAGRRAGEAGAPEVAAEGASAASVQLAQLDNAPHADDDNPAGPPTQLGRSPMDAVVGWMERVPFAAQQRVFTIGLVVGLLALLISVYLDNRQANNGSVQIEIAGDTLMHSQRLAKAVPVALLGNTNAFAQLKESRARLQENLEALKSGNSERGVRATQGSDSEALLDKSIEEWKRSDKSAQAILAQEKTLVAVGKTLNVFNASNPELLEEAEQISSMKLQTNAPAREVAASSQLVMLTQRLGKNMNEFLAGEGVNPETAFLLGKDTNTFRETLNGLLNGSEALRLSAATDAETKGYLQELSTRFDNVQKTTQIILENLPGLIAAKRAQQQIFNDNEKLRADLSDLQSAYAGSVRSRPVTLGAVVLSAILTVVCLAGLAALYLRDSRVRTMEAEARQREAEERRMVEKRNNDSTQAAILRLMNELQDIADGDLTKQATVSEDITGAIADSVNYTVEELRELVGRVQQTAEQVTQASSAVQTTSESLVAASEEQSRQIRQTGQSVVEMADRITQVSRGAAESANVARASLAAAEQGQQAVQNAITGMNDIRDQIQETSKRIKRLGESSQEIGEIVELISDITEQTNVLALNAAIQAASAGEAGRGFSVVAEEVQRLAERSAEAAKQIGALIRTIQTDTQDAVHAMERSTAGVVEGAKLSDNAGAALVEIGRVSRQLAELIESISQTTSHEATLASDVAQNIEQILHITEQTSTGTRQTAQSVRQLTQLAEELRDSVARFRIA</sequence>
<evidence type="ECO:0000313" key="12">
    <source>
        <dbReference type="Proteomes" id="UP001189813"/>
    </source>
</evidence>
<evidence type="ECO:0000256" key="7">
    <source>
        <dbReference type="PROSITE-ProRule" id="PRU00284"/>
    </source>
</evidence>
<dbReference type="SUPFAM" id="SSF58104">
    <property type="entry name" value="Methyl-accepting chemotaxis protein (MCP) signaling domain"/>
    <property type="match status" value="1"/>
</dbReference>
<evidence type="ECO:0000256" key="3">
    <source>
        <dbReference type="ARBA" id="ARBA00022989"/>
    </source>
</evidence>
<comment type="caution">
    <text evidence="11">The sequence shown here is derived from an EMBL/GenBank/DDBJ whole genome shotgun (WGS) entry which is preliminary data.</text>
</comment>
<dbReference type="InterPro" id="IPR004089">
    <property type="entry name" value="MCPsignal_dom"/>
</dbReference>
<dbReference type="EMBL" id="CATZBU010000001">
    <property type="protein sequence ID" value="CAJ0776112.1"/>
    <property type="molecule type" value="Genomic_DNA"/>
</dbReference>
<evidence type="ECO:0000259" key="9">
    <source>
        <dbReference type="PROSITE" id="PS50111"/>
    </source>
</evidence>
<dbReference type="PROSITE" id="PS50885">
    <property type="entry name" value="HAMP"/>
    <property type="match status" value="1"/>
</dbReference>
<organism evidence="11 12">
    <name type="scientific">Ralstonia psammae</name>
    <dbReference type="NCBI Taxonomy" id="3058598"/>
    <lineage>
        <taxon>Bacteria</taxon>
        <taxon>Pseudomonadati</taxon>
        <taxon>Pseudomonadota</taxon>
        <taxon>Betaproteobacteria</taxon>
        <taxon>Burkholderiales</taxon>
        <taxon>Burkholderiaceae</taxon>
        <taxon>Ralstonia</taxon>
    </lineage>
</organism>
<feature type="transmembrane region" description="Helical" evidence="8">
    <location>
        <begin position="366"/>
        <end position="388"/>
    </location>
</feature>
<evidence type="ECO:0000256" key="5">
    <source>
        <dbReference type="ARBA" id="ARBA00023224"/>
    </source>
</evidence>
<keyword evidence="5 7" id="KW-0807">Transducer</keyword>
<accession>A0ABM9IY42</accession>
<proteinExistence type="inferred from homology"/>
<keyword evidence="2 8" id="KW-0812">Transmembrane</keyword>
<evidence type="ECO:0008006" key="13">
    <source>
        <dbReference type="Google" id="ProtNLM"/>
    </source>
</evidence>
<dbReference type="CDD" id="cd11386">
    <property type="entry name" value="MCP_signal"/>
    <property type="match status" value="1"/>
</dbReference>
<evidence type="ECO:0000256" key="6">
    <source>
        <dbReference type="ARBA" id="ARBA00029447"/>
    </source>
</evidence>
<feature type="domain" description="Methyl-accepting transducer" evidence="9">
    <location>
        <begin position="473"/>
        <end position="709"/>
    </location>
</feature>
<keyword evidence="4 8" id="KW-0472">Membrane</keyword>
<dbReference type="Gene3D" id="1.10.287.950">
    <property type="entry name" value="Methyl-accepting chemotaxis protein"/>
    <property type="match status" value="1"/>
</dbReference>
<dbReference type="PROSITE" id="PS50111">
    <property type="entry name" value="CHEMOTAXIS_TRANSDUC_2"/>
    <property type="match status" value="1"/>
</dbReference>
<evidence type="ECO:0000256" key="1">
    <source>
        <dbReference type="ARBA" id="ARBA00004141"/>
    </source>
</evidence>
<keyword evidence="12" id="KW-1185">Reference proteome</keyword>
<dbReference type="InterPro" id="IPR003660">
    <property type="entry name" value="HAMP_dom"/>
</dbReference>
<dbReference type="SMART" id="SM00283">
    <property type="entry name" value="MA"/>
    <property type="match status" value="1"/>
</dbReference>
<dbReference type="Pfam" id="PF13675">
    <property type="entry name" value="PilJ"/>
    <property type="match status" value="2"/>
</dbReference>
<reference evidence="11 12" key="1">
    <citation type="submission" date="2023-07" db="EMBL/GenBank/DDBJ databases">
        <authorList>
            <person name="Peeters C."/>
        </authorList>
    </citation>
    <scope>NUCLEOTIDE SEQUENCE [LARGE SCALE GENOMIC DNA]</scope>
    <source>
        <strain evidence="11 12">LMG 19083</strain>
    </source>
</reference>
<evidence type="ECO:0000259" key="10">
    <source>
        <dbReference type="PROSITE" id="PS50885"/>
    </source>
</evidence>
<dbReference type="Pfam" id="PF00015">
    <property type="entry name" value="MCPsignal"/>
    <property type="match status" value="1"/>
</dbReference>
<comment type="similarity">
    <text evidence="6">Belongs to the methyl-accepting chemotaxis (MCP) protein family.</text>
</comment>
<dbReference type="Proteomes" id="UP001189813">
    <property type="component" value="Unassembled WGS sequence"/>
</dbReference>
<dbReference type="PANTHER" id="PTHR32089">
    <property type="entry name" value="METHYL-ACCEPTING CHEMOTAXIS PROTEIN MCPB"/>
    <property type="match status" value="1"/>
</dbReference>
<dbReference type="PANTHER" id="PTHR32089:SF119">
    <property type="entry name" value="METHYL-ACCEPTING CHEMOTAXIS PROTEIN CTPL"/>
    <property type="match status" value="1"/>
</dbReference>
<dbReference type="RefSeq" id="WP_316663513.1">
    <property type="nucleotide sequence ID" value="NZ_CATZBU010000001.1"/>
</dbReference>
<dbReference type="InterPro" id="IPR029095">
    <property type="entry name" value="NarX-like_N"/>
</dbReference>
<protein>
    <recommendedName>
        <fullName evidence="13">Chemotaxis protein</fullName>
    </recommendedName>
</protein>
<keyword evidence="3 8" id="KW-1133">Transmembrane helix</keyword>
<evidence type="ECO:0000256" key="8">
    <source>
        <dbReference type="SAM" id="Phobius"/>
    </source>
</evidence>
<comment type="subcellular location">
    <subcellularLocation>
        <location evidence="1">Membrane</location>
        <topology evidence="1">Multi-pass membrane protein</topology>
    </subcellularLocation>
</comment>
<dbReference type="PRINTS" id="PR00260">
    <property type="entry name" value="CHEMTRNSDUCR"/>
</dbReference>
<dbReference type="InterPro" id="IPR004090">
    <property type="entry name" value="Chemotax_Me-accpt_rcpt"/>
</dbReference>
<feature type="domain" description="HAMP" evidence="10">
    <location>
        <begin position="417"/>
        <end position="468"/>
    </location>
</feature>
<evidence type="ECO:0000313" key="11">
    <source>
        <dbReference type="EMBL" id="CAJ0776112.1"/>
    </source>
</evidence>
<evidence type="ECO:0000256" key="4">
    <source>
        <dbReference type="ARBA" id="ARBA00023136"/>
    </source>
</evidence>
<feature type="transmembrane region" description="Helical" evidence="8">
    <location>
        <begin position="76"/>
        <end position="94"/>
    </location>
</feature>
<name>A0ABM9IY42_9RALS</name>
<evidence type="ECO:0000256" key="2">
    <source>
        <dbReference type="ARBA" id="ARBA00022692"/>
    </source>
</evidence>